<evidence type="ECO:0000256" key="1">
    <source>
        <dbReference type="ARBA" id="ARBA00010311"/>
    </source>
</evidence>
<evidence type="ECO:0000313" key="4">
    <source>
        <dbReference type="EMBL" id="KAG5266765.1"/>
    </source>
</evidence>
<feature type="compositionally biased region" description="Low complexity" evidence="2">
    <location>
        <begin position="106"/>
        <end position="115"/>
    </location>
</feature>
<proteinExistence type="inferred from homology"/>
<feature type="region of interest" description="Disordered" evidence="2">
    <location>
        <begin position="862"/>
        <end position="919"/>
    </location>
</feature>
<feature type="compositionally biased region" description="Basic and acidic residues" evidence="2">
    <location>
        <begin position="150"/>
        <end position="160"/>
    </location>
</feature>
<feature type="compositionally biased region" description="Acidic residues" evidence="2">
    <location>
        <begin position="1668"/>
        <end position="1711"/>
    </location>
</feature>
<feature type="region of interest" description="Disordered" evidence="2">
    <location>
        <begin position="239"/>
        <end position="304"/>
    </location>
</feature>
<feature type="compositionally biased region" description="Polar residues" evidence="2">
    <location>
        <begin position="706"/>
        <end position="733"/>
    </location>
</feature>
<sequence>MADTDNHSLHAHKSRITSSLKQHIISMVKDIIPLGTQRRTSADDGSQRTALSKPEAQSRSRAPAPSLLTPSPTRAADPTPPEESNSRNRMGPPFTRNASQSDGNRFLRSSVNRLSRSARRRTLTPDPKKQHSSPANKRVPVTMGPSRNTSSERKRSEGSPRKSQTVPARKLSFGSPKKDLQKATSSKTDLTSSHMVTLQKMLRDGSIQQPRILLKRLRECDIESLHEVKRPCLNDDQQAHVQTHKPVNPELKDTLSPPPTPSKSVCTSSNSTSPQKTEESSRPISTNPTQPECTLTHTSTDVTASTQPECILTNTCTNATQFEDKETHTPITTNSECNLTDLTQSEAEPVSTSTNPTQPDTTPRHTHADSAQAKQTGTSANESQPASKPTYTSADITKPTSEMAHRSTNVAHPSSRPTSSPVRSPSRLFPNQEHTPRPLQPRHTFAQSTSRPTFASSHPTQADPRVTFGPTHPAANPAPRHAHIARPLLPSTTLTPLYPRGSAPAFPPPMRSHSPGGELRQPNSTSHVHSQRTHPPSIYSRPFTPGNARRPSNPGPRACFIFSLTPVNSNSHAPPRSVPRLIPTQTPSPNCTPTNSVSKPTHGQTPTNAVSRPSITITKLMSTLTKTSIPTSTSGSTDSHTPIKSVSTLTKTPITTNIVSGSTNSHRPIKPVSALTKTPITTNTVSGATGSLTPAKPTSALAKTPIPTNSVSRPTDSHTPTRPVTSGPTNSLPTPRGATPNPASGSAFTRSPIHPFFQPRQRPGPPLRQPAPSPPGLADAKQPCVSTPFPSTNPSTPPKYVQRAFMKRNQEGVVMLKGKCSPRVLLSEPSPSSSSASSSSLAATTVKSLSRKLFSEADSQFALSGETSVSSGPHSSLVDPLQPFSTPSEADPPVSGSFQTPPSPSPSMDNLDEILTPDSLPTSAAMDIDMASPEISQGSPSHSPSHTGTLLAQSDETAVTLAQADMVLEEPGILKADIHTLKLEPDANPSQACSNQNSFSMPQVLPRRPSPVGSPEVVWVDPLEDDLGFGAGLDCALSDTSSSEDEKLLSLQEIMERSVRPPPTPDKDAFSEPSTPVAAKAPVELIKTKPVRYNNTLDQMLIERNRNQKSKELEEKLLQGCREDLLMMAEEEEVEEGEKDEEDISQEQHKFVQRYTLTSSTIRDLHPGEELFSLASFGRLFTQDNLHLPQGIAAKNTAQRCLLRASPNQALLLVRAGLLKTAYASSPCQPEISRWLLQMMSVHSNPCMSAQILHSLKHLALIAGLKIAESQDPKFQVWVPSMQDVVLVFLNMGVPFISMFPLELLQPTFTEADLLGSAVIGPEGVSSGSEHATFPEHNFDNVIKYLSVCAALCPRAYLDRELVLLLALVCRLSLDTHLQLLPTANLSNLMLHLINNITDWDTQMPLVCRALTDLTDDHHNLRRLVQLLPPNKRGRQLRRHLSLSIISKLINHRCTYKPTSTEFKLSELRQYVPHMTPSRLKKKQIAKRPDLNQDEAMLDQQAYYLCYSLLDLTNEASNYEFLHPDQKNQLKLLSAQLEKHVKCDIRESEKCLYRSKVKDYVARIYTRWQVLLQRTRPAQGKLYDFWEPLSEDALSSSQDEQQDLRRPQLPEEVQQEQRRPQLPEEVQQDLRTPQLQEEVQQEQRSPQLPEEVQKGKENVAQEPKENVALEEPEAPGEEEMGDESSGDETMIEDETMMEEQPEEEKVEEEADRETGLSKQEPDKAEGHPTGGDKKERLESEEGLDKVEVQPAEGEGSPVQGNEEPQKRGELPLKEGEELAMEEESTREDRLPAKETRTEDDKLSVMEEESTSTEGHLEEEAEMEMEVEVPEEQEQAMEDGIEAGEQATSSREGVKAEEMEMKETETESPKENGPDKEEPMAEVETGEGERFAGEGKPGLESGENVLDVEVDKDQVTDKHTHQGSGEMRGACSLT</sequence>
<organism evidence="4 5">
    <name type="scientific">Alosa alosa</name>
    <name type="common">allis shad</name>
    <dbReference type="NCBI Taxonomy" id="278164"/>
    <lineage>
        <taxon>Eukaryota</taxon>
        <taxon>Metazoa</taxon>
        <taxon>Chordata</taxon>
        <taxon>Craniata</taxon>
        <taxon>Vertebrata</taxon>
        <taxon>Euteleostomi</taxon>
        <taxon>Actinopterygii</taxon>
        <taxon>Neopterygii</taxon>
        <taxon>Teleostei</taxon>
        <taxon>Clupei</taxon>
        <taxon>Clupeiformes</taxon>
        <taxon>Clupeoidei</taxon>
        <taxon>Clupeidae</taxon>
        <taxon>Alosa</taxon>
    </lineage>
</organism>
<feature type="compositionally biased region" description="Low complexity" evidence="2">
    <location>
        <begin position="262"/>
        <end position="273"/>
    </location>
</feature>
<evidence type="ECO:0000256" key="2">
    <source>
        <dbReference type="SAM" id="MobiDB-lite"/>
    </source>
</evidence>
<evidence type="ECO:0000313" key="5">
    <source>
        <dbReference type="Proteomes" id="UP000823561"/>
    </source>
</evidence>
<dbReference type="PANTHER" id="PTHR16046">
    <property type="entry name" value="SMC5-SMC6 COMPLEX LOCALIZATION FACTOR 2"/>
    <property type="match status" value="1"/>
</dbReference>
<feature type="region of interest" description="Disordered" evidence="2">
    <location>
        <begin position="491"/>
        <end position="610"/>
    </location>
</feature>
<feature type="compositionally biased region" description="Polar residues" evidence="2">
    <location>
        <begin position="445"/>
        <end position="460"/>
    </location>
</feature>
<feature type="compositionally biased region" description="Polar residues" evidence="2">
    <location>
        <begin position="675"/>
        <end position="692"/>
    </location>
</feature>
<feature type="compositionally biased region" description="Acidic residues" evidence="2">
    <location>
        <begin position="1805"/>
        <end position="1841"/>
    </location>
</feature>
<feature type="compositionally biased region" description="Polar residues" evidence="2">
    <location>
        <begin position="583"/>
        <end position="610"/>
    </location>
</feature>
<dbReference type="InterPro" id="IPR026161">
    <property type="entry name" value="FAM178"/>
</dbReference>
<feature type="compositionally biased region" description="Basic and acidic residues" evidence="2">
    <location>
        <begin position="1712"/>
        <end position="1747"/>
    </location>
</feature>
<comment type="similarity">
    <text evidence="1">Belongs to the FAM178 family.</text>
</comment>
<feature type="region of interest" description="Disordered" evidence="2">
    <location>
        <begin position="344"/>
        <end position="479"/>
    </location>
</feature>
<feature type="compositionally biased region" description="Polar residues" evidence="2">
    <location>
        <begin position="47"/>
        <end position="60"/>
    </location>
</feature>
<feature type="compositionally biased region" description="Basic and acidic residues" evidence="2">
    <location>
        <begin position="1786"/>
        <end position="1804"/>
    </location>
</feature>
<feature type="compositionally biased region" description="Low complexity" evidence="2">
    <location>
        <begin position="470"/>
        <end position="479"/>
    </location>
</feature>
<feature type="compositionally biased region" description="Pro residues" evidence="2">
    <location>
        <begin position="762"/>
        <end position="775"/>
    </location>
</feature>
<dbReference type="Proteomes" id="UP000823561">
    <property type="component" value="Chromosome 18"/>
</dbReference>
<feature type="compositionally biased region" description="Basic and acidic residues" evidence="2">
    <location>
        <begin position="1602"/>
        <end position="1622"/>
    </location>
</feature>
<feature type="domain" description="Coiled-coil SMC6 And NSE5 INteracting (CANIN)" evidence="3">
    <location>
        <begin position="1087"/>
        <end position="1455"/>
    </location>
</feature>
<protein>
    <recommendedName>
        <fullName evidence="3">Coiled-coil SMC6 And NSE5 INteracting (CANIN) domain-containing protein</fullName>
    </recommendedName>
</protein>
<dbReference type="PANTHER" id="PTHR16046:SF9">
    <property type="entry name" value="SMC5-SMC6 COMPLEX LOCALIZATION FACTOR PROTEIN 2"/>
    <property type="match status" value="1"/>
</dbReference>
<feature type="compositionally biased region" description="Basic and acidic residues" evidence="2">
    <location>
        <begin position="1763"/>
        <end position="1776"/>
    </location>
</feature>
<name>A0AAV6FZY6_9TELE</name>
<feature type="compositionally biased region" description="Polar residues" evidence="2">
    <location>
        <begin position="282"/>
        <end position="304"/>
    </location>
</feature>
<reference evidence="4" key="1">
    <citation type="submission" date="2020-10" db="EMBL/GenBank/DDBJ databases">
        <title>Chromosome-scale genome assembly of the Allis shad, Alosa alosa.</title>
        <authorList>
            <person name="Margot Z."/>
            <person name="Christophe K."/>
            <person name="Cabau C."/>
            <person name="Louis A."/>
            <person name="Berthelot C."/>
            <person name="Parey E."/>
            <person name="Roest Crollius H."/>
            <person name="Montfort J."/>
            <person name="Robinson-Rechavi M."/>
            <person name="Bucao C."/>
            <person name="Bouchez O."/>
            <person name="Gislard M."/>
            <person name="Lluch J."/>
            <person name="Milhes M."/>
            <person name="Lampietro C."/>
            <person name="Lopez Roques C."/>
            <person name="Donnadieu C."/>
            <person name="Braasch I."/>
            <person name="Desvignes T."/>
            <person name="Postlethwait J."/>
            <person name="Bobe J."/>
            <person name="Guiguen Y."/>
        </authorList>
    </citation>
    <scope>NUCLEOTIDE SEQUENCE</scope>
    <source>
        <strain evidence="4">M-15738</strain>
        <tissue evidence="4">Blood</tissue>
    </source>
</reference>
<dbReference type="InterPro" id="IPR044276">
    <property type="entry name" value="CANIN_dom"/>
</dbReference>
<feature type="compositionally biased region" description="Basic and acidic residues" evidence="2">
    <location>
        <begin position="1651"/>
        <end position="1667"/>
    </location>
</feature>
<feature type="compositionally biased region" description="Basic and acidic residues" evidence="2">
    <location>
        <begin position="1851"/>
        <end position="1878"/>
    </location>
</feature>
<feature type="compositionally biased region" description="Polar residues" evidence="2">
    <location>
        <begin position="372"/>
        <end position="412"/>
    </location>
</feature>
<comment type="caution">
    <text evidence="4">The sequence shown here is derived from an EMBL/GenBank/DDBJ whole genome shotgun (WGS) entry which is preliminary data.</text>
</comment>
<dbReference type="Pfam" id="PF14816">
    <property type="entry name" value="CANIN"/>
    <property type="match status" value="1"/>
</dbReference>
<feature type="compositionally biased region" description="Low complexity" evidence="2">
    <location>
        <begin position="413"/>
        <end position="427"/>
    </location>
</feature>
<feature type="compositionally biased region" description="Polar residues" evidence="2">
    <location>
        <begin position="1629"/>
        <end position="1646"/>
    </location>
</feature>
<evidence type="ECO:0000259" key="3">
    <source>
        <dbReference type="Pfam" id="PF14816"/>
    </source>
</evidence>
<feature type="region of interest" description="Disordered" evidence="2">
    <location>
        <begin position="656"/>
        <end position="799"/>
    </location>
</feature>
<feature type="region of interest" description="Disordered" evidence="2">
    <location>
        <begin position="1593"/>
        <end position="1933"/>
    </location>
</feature>
<dbReference type="EMBL" id="JADWDJ010000018">
    <property type="protein sequence ID" value="KAG5266765.1"/>
    <property type="molecule type" value="Genomic_DNA"/>
</dbReference>
<keyword evidence="5" id="KW-1185">Reference proteome</keyword>
<feature type="compositionally biased region" description="Polar residues" evidence="2">
    <location>
        <begin position="656"/>
        <end position="666"/>
    </location>
</feature>
<accession>A0AAV6FZY6</accession>
<feature type="compositionally biased region" description="Polar residues" evidence="2">
    <location>
        <begin position="862"/>
        <end position="874"/>
    </location>
</feature>
<feature type="compositionally biased region" description="Basic and acidic residues" evidence="2">
    <location>
        <begin position="1908"/>
        <end position="1919"/>
    </location>
</feature>
<feature type="compositionally biased region" description="Polar residues" evidence="2">
    <location>
        <begin position="344"/>
        <end position="361"/>
    </location>
</feature>
<gene>
    <name evidence="4" type="ORF">AALO_G00235980</name>
</gene>
<feature type="compositionally biased region" description="Polar residues" evidence="2">
    <location>
        <begin position="182"/>
        <end position="193"/>
    </location>
</feature>
<feature type="region of interest" description="Disordered" evidence="2">
    <location>
        <begin position="36"/>
        <end position="193"/>
    </location>
</feature>